<dbReference type="KEGG" id="bcu:BCAH820_4423"/>
<gene>
    <name evidence="1" type="ordered locus">BCAH820_4423</name>
</gene>
<evidence type="ECO:0000313" key="1">
    <source>
        <dbReference type="EMBL" id="ACK89892.1"/>
    </source>
</evidence>
<accession>B7JP33</accession>
<dbReference type="HOGENOM" id="CLU_3324041_0_0_9"/>
<reference evidence="1 2" key="1">
    <citation type="submission" date="2008-10" db="EMBL/GenBank/DDBJ databases">
        <title>Genome sequence of Bacillus cereus AH820.</title>
        <authorList>
            <person name="Dodson R.J."/>
            <person name="Durkin A.S."/>
            <person name="Rosovitz M.J."/>
            <person name="Rasko D.A."/>
            <person name="Hoffmaster A."/>
            <person name="Ravel J."/>
            <person name="Sutton G."/>
        </authorList>
    </citation>
    <scope>NUCLEOTIDE SEQUENCE [LARGE SCALE GENOMIC DNA]</scope>
    <source>
        <strain evidence="1 2">AH820</strain>
    </source>
</reference>
<name>B7JP33_BACC0</name>
<organism evidence="1 2">
    <name type="scientific">Bacillus cereus (strain AH820)</name>
    <dbReference type="NCBI Taxonomy" id="405535"/>
    <lineage>
        <taxon>Bacteria</taxon>
        <taxon>Bacillati</taxon>
        <taxon>Bacillota</taxon>
        <taxon>Bacilli</taxon>
        <taxon>Bacillales</taxon>
        <taxon>Bacillaceae</taxon>
        <taxon>Bacillus</taxon>
        <taxon>Bacillus cereus group</taxon>
    </lineage>
</organism>
<proteinExistence type="predicted"/>
<dbReference type="EMBL" id="CP001283">
    <property type="protein sequence ID" value="ACK89892.1"/>
    <property type="molecule type" value="Genomic_DNA"/>
</dbReference>
<sequence>MKTLYIMNNNDYLQKKDKKLKQLVHTKFTRIYYYRNCT</sequence>
<dbReference type="AlphaFoldDB" id="B7JP33"/>
<dbReference type="Proteomes" id="UP000001363">
    <property type="component" value="Chromosome"/>
</dbReference>
<evidence type="ECO:0000313" key="2">
    <source>
        <dbReference type="Proteomes" id="UP000001363"/>
    </source>
</evidence>
<protein>
    <submittedName>
        <fullName evidence="1">Uncharacterized protein</fullName>
    </submittedName>
</protein>